<evidence type="ECO:0000256" key="1">
    <source>
        <dbReference type="SAM" id="MobiDB-lite"/>
    </source>
</evidence>
<dbReference type="OrthoDB" id="2283785at2759"/>
<keyword evidence="3" id="KW-1185">Reference proteome</keyword>
<dbReference type="Gene3D" id="2.60.40.640">
    <property type="match status" value="1"/>
</dbReference>
<dbReference type="PANTHER" id="PTHR31904">
    <property type="entry name" value="BYPASS OF STOP CODON PROTEIN 5-RELATED"/>
    <property type="match status" value="1"/>
</dbReference>
<protein>
    <recommendedName>
        <fullName evidence="4">Arrestin-like N-terminal domain-containing protein</fullName>
    </recommendedName>
</protein>
<organism evidence="2 3">
    <name type="scientific">Parascedosporium putredinis</name>
    <dbReference type="NCBI Taxonomy" id="1442378"/>
    <lineage>
        <taxon>Eukaryota</taxon>
        <taxon>Fungi</taxon>
        <taxon>Dikarya</taxon>
        <taxon>Ascomycota</taxon>
        <taxon>Pezizomycotina</taxon>
        <taxon>Sordariomycetes</taxon>
        <taxon>Hypocreomycetidae</taxon>
        <taxon>Microascales</taxon>
        <taxon>Microascaceae</taxon>
        <taxon>Parascedosporium</taxon>
    </lineage>
</organism>
<reference evidence="2" key="1">
    <citation type="submission" date="2022-11" db="EMBL/GenBank/DDBJ databases">
        <authorList>
            <person name="Scott C."/>
            <person name="Bruce N."/>
        </authorList>
    </citation>
    <scope>NUCLEOTIDE SEQUENCE</scope>
</reference>
<accession>A0A9P1M5V9</accession>
<comment type="caution">
    <text evidence="2">The sequence shown here is derived from an EMBL/GenBank/DDBJ whole genome shotgun (WGS) entry which is preliminary data.</text>
</comment>
<dbReference type="Proteomes" id="UP000838763">
    <property type="component" value="Unassembled WGS sequence"/>
</dbReference>
<proteinExistence type="predicted"/>
<evidence type="ECO:0000313" key="3">
    <source>
        <dbReference type="Proteomes" id="UP000838763"/>
    </source>
</evidence>
<evidence type="ECO:0008006" key="4">
    <source>
        <dbReference type="Google" id="ProtNLM"/>
    </source>
</evidence>
<evidence type="ECO:0000313" key="2">
    <source>
        <dbReference type="EMBL" id="CAI4210651.1"/>
    </source>
</evidence>
<dbReference type="AlphaFoldDB" id="A0A9P1M5V9"/>
<sequence>MYCCAPILACFTLVKRKRAFLETRDEQDLYLGLPITGDVIINPLRDTRFENVEITFIGLSRTKVMATQVAQRSSHVFLKLTMPVSDSKYPVPRIFEQGRCYTIPFNFVEHHMRLLPSMGGWSRDDFAPETAEIEYYVRARVLGEADAGHRPDKIFEAQKSLLVLPASPEDAPYDITSKDVHYTMTKTKSIRKGMFSHKLGRFTASASQPPAIHLSADTRSASDTAVTLQLAFEPSASDIAPPPSTDPTSLLSPRIAYKTSLALFNTNVDRVTWRLRGAAVRRDSGYSSDPADSDGNSSKKQAAQDKTAHLATLYIPFDVPAKQRVLLPTFHSCLVSRTYALHLTLTVGPTNTTVSLVIPVQIAVEPSDESIVLDDEAIAEDVDEYLTPRVIRVPDQEPVQHILPGYA</sequence>
<dbReference type="EMBL" id="CALLCH030000001">
    <property type="protein sequence ID" value="CAI4210651.1"/>
    <property type="molecule type" value="Genomic_DNA"/>
</dbReference>
<feature type="region of interest" description="Disordered" evidence="1">
    <location>
        <begin position="283"/>
        <end position="303"/>
    </location>
</feature>
<gene>
    <name evidence="2" type="ORF">PPNO1_LOCUS452</name>
</gene>
<dbReference type="InterPro" id="IPR014752">
    <property type="entry name" value="Arrestin-like_C"/>
</dbReference>
<dbReference type="PANTHER" id="PTHR31904:SF1">
    <property type="entry name" value="BYPASS OF STOP CODON PROTEIN 5-RELATED"/>
    <property type="match status" value="1"/>
</dbReference>
<name>A0A9P1M5V9_9PEZI</name>
<dbReference type="InterPro" id="IPR039634">
    <property type="entry name" value="Bul1-like"/>
</dbReference>